<gene>
    <name evidence="1" type="primary">ORF95773</name>
</gene>
<evidence type="ECO:0000313" key="1">
    <source>
        <dbReference type="EMBL" id="CEK75497.1"/>
    </source>
</evidence>
<protein>
    <submittedName>
        <fullName evidence="1">Uncharacterized protein</fullName>
    </submittedName>
</protein>
<proteinExistence type="predicted"/>
<accession>A0A0B7A4G1</accession>
<sequence length="77" mass="8470">MKNPREPAVKNTIQMLFIFKVNVKATVPASEQIYIATVVALKVLVLPNHNPARIEPSTPINILVRPILPAFTPCPGK</sequence>
<reference evidence="1" key="1">
    <citation type="submission" date="2014-12" db="EMBL/GenBank/DDBJ databases">
        <title>Insight into the proteome of Arion vulgaris.</title>
        <authorList>
            <person name="Aradska J."/>
            <person name="Bulat T."/>
            <person name="Smidak R."/>
            <person name="Sarate P."/>
            <person name="Gangsoo J."/>
            <person name="Sialana F."/>
            <person name="Bilban M."/>
            <person name="Lubec G."/>
        </authorList>
    </citation>
    <scope>NUCLEOTIDE SEQUENCE</scope>
    <source>
        <tissue evidence="1">Skin</tissue>
    </source>
</reference>
<organism evidence="1">
    <name type="scientific">Arion vulgaris</name>
    <dbReference type="NCBI Taxonomy" id="1028688"/>
    <lineage>
        <taxon>Eukaryota</taxon>
        <taxon>Metazoa</taxon>
        <taxon>Spiralia</taxon>
        <taxon>Lophotrochozoa</taxon>
        <taxon>Mollusca</taxon>
        <taxon>Gastropoda</taxon>
        <taxon>Heterobranchia</taxon>
        <taxon>Euthyneura</taxon>
        <taxon>Panpulmonata</taxon>
        <taxon>Eupulmonata</taxon>
        <taxon>Stylommatophora</taxon>
        <taxon>Helicina</taxon>
        <taxon>Arionoidea</taxon>
        <taxon>Arionidae</taxon>
        <taxon>Arion</taxon>
    </lineage>
</organism>
<dbReference type="AlphaFoldDB" id="A0A0B7A4G1"/>
<name>A0A0B7A4G1_9EUPU</name>
<dbReference type="EMBL" id="HACG01028632">
    <property type="protein sequence ID" value="CEK75497.1"/>
    <property type="molecule type" value="Transcribed_RNA"/>
</dbReference>